<evidence type="ECO:0000313" key="1">
    <source>
        <dbReference type="EMBL" id="KAH7969185.1"/>
    </source>
</evidence>
<comment type="caution">
    <text evidence="1">The sequence shown here is derived from an EMBL/GenBank/DDBJ whole genome shotgun (WGS) entry which is preliminary data.</text>
</comment>
<dbReference type="Proteomes" id="UP000821837">
    <property type="component" value="Unassembled WGS sequence"/>
</dbReference>
<reference evidence="1" key="2">
    <citation type="submission" date="2021-09" db="EMBL/GenBank/DDBJ databases">
        <authorList>
            <person name="Jia N."/>
            <person name="Wang J."/>
            <person name="Shi W."/>
            <person name="Du L."/>
            <person name="Sun Y."/>
            <person name="Zhan W."/>
            <person name="Jiang J."/>
            <person name="Wang Q."/>
            <person name="Zhang B."/>
            <person name="Ji P."/>
            <person name="Sakyi L.B."/>
            <person name="Cui X."/>
            <person name="Yuan T."/>
            <person name="Jiang B."/>
            <person name="Yang W."/>
            <person name="Lam T.T.-Y."/>
            <person name="Chang Q."/>
            <person name="Ding S."/>
            <person name="Wang X."/>
            <person name="Zhu J."/>
            <person name="Ruan X."/>
            <person name="Zhao L."/>
            <person name="Wei J."/>
            <person name="Que T."/>
            <person name="Du C."/>
            <person name="Cheng J."/>
            <person name="Dai P."/>
            <person name="Han X."/>
            <person name="Huang E."/>
            <person name="Gao Y."/>
            <person name="Liu J."/>
            <person name="Shao H."/>
            <person name="Ye R."/>
            <person name="Li L."/>
            <person name="Wei W."/>
            <person name="Wang X."/>
            <person name="Wang C."/>
            <person name="Huo Q."/>
            <person name="Li W."/>
            <person name="Guo W."/>
            <person name="Chen H."/>
            <person name="Chen S."/>
            <person name="Zhou L."/>
            <person name="Zhou L."/>
            <person name="Ni X."/>
            <person name="Tian J."/>
            <person name="Zhou Y."/>
            <person name="Sheng Y."/>
            <person name="Liu T."/>
            <person name="Pan Y."/>
            <person name="Xia L."/>
            <person name="Li J."/>
            <person name="Zhao F."/>
            <person name="Cao W."/>
        </authorList>
    </citation>
    <scope>NUCLEOTIDE SEQUENCE</scope>
    <source>
        <strain evidence="1">Rsan-2018</strain>
        <tissue evidence="1">Larvae</tissue>
    </source>
</reference>
<evidence type="ECO:0000313" key="2">
    <source>
        <dbReference type="Proteomes" id="UP000821837"/>
    </source>
</evidence>
<reference evidence="1" key="1">
    <citation type="journal article" date="2020" name="Cell">
        <title>Large-Scale Comparative Analyses of Tick Genomes Elucidate Their Genetic Diversity and Vector Capacities.</title>
        <authorList>
            <consortium name="Tick Genome and Microbiome Consortium (TIGMIC)"/>
            <person name="Jia N."/>
            <person name="Wang J."/>
            <person name="Shi W."/>
            <person name="Du L."/>
            <person name="Sun Y."/>
            <person name="Zhan W."/>
            <person name="Jiang J.F."/>
            <person name="Wang Q."/>
            <person name="Zhang B."/>
            <person name="Ji P."/>
            <person name="Bell-Sakyi L."/>
            <person name="Cui X.M."/>
            <person name="Yuan T.T."/>
            <person name="Jiang B.G."/>
            <person name="Yang W.F."/>
            <person name="Lam T.T."/>
            <person name="Chang Q.C."/>
            <person name="Ding S.J."/>
            <person name="Wang X.J."/>
            <person name="Zhu J.G."/>
            <person name="Ruan X.D."/>
            <person name="Zhao L."/>
            <person name="Wei J.T."/>
            <person name="Ye R.Z."/>
            <person name="Que T.C."/>
            <person name="Du C.H."/>
            <person name="Zhou Y.H."/>
            <person name="Cheng J.X."/>
            <person name="Dai P.F."/>
            <person name="Guo W.B."/>
            <person name="Han X.H."/>
            <person name="Huang E.J."/>
            <person name="Li L.F."/>
            <person name="Wei W."/>
            <person name="Gao Y.C."/>
            <person name="Liu J.Z."/>
            <person name="Shao H.Z."/>
            <person name="Wang X."/>
            <person name="Wang C.C."/>
            <person name="Yang T.C."/>
            <person name="Huo Q.B."/>
            <person name="Li W."/>
            <person name="Chen H.Y."/>
            <person name="Chen S.E."/>
            <person name="Zhou L.G."/>
            <person name="Ni X.B."/>
            <person name="Tian J.H."/>
            <person name="Sheng Y."/>
            <person name="Liu T."/>
            <person name="Pan Y.S."/>
            <person name="Xia L.Y."/>
            <person name="Li J."/>
            <person name="Zhao F."/>
            <person name="Cao W.C."/>
        </authorList>
    </citation>
    <scope>NUCLEOTIDE SEQUENCE</scope>
    <source>
        <strain evidence="1">Rsan-2018</strain>
    </source>
</reference>
<name>A0A9D4Q6W7_RHISA</name>
<dbReference type="AlphaFoldDB" id="A0A9D4Q6W7"/>
<dbReference type="EMBL" id="JABSTV010001248">
    <property type="protein sequence ID" value="KAH7969185.1"/>
    <property type="molecule type" value="Genomic_DNA"/>
</dbReference>
<gene>
    <name evidence="1" type="ORF">HPB52_015630</name>
</gene>
<keyword evidence="2" id="KW-1185">Reference proteome</keyword>
<proteinExistence type="predicted"/>
<accession>A0A9D4Q6W7</accession>
<organism evidence="1 2">
    <name type="scientific">Rhipicephalus sanguineus</name>
    <name type="common">Brown dog tick</name>
    <name type="synonym">Ixodes sanguineus</name>
    <dbReference type="NCBI Taxonomy" id="34632"/>
    <lineage>
        <taxon>Eukaryota</taxon>
        <taxon>Metazoa</taxon>
        <taxon>Ecdysozoa</taxon>
        <taxon>Arthropoda</taxon>
        <taxon>Chelicerata</taxon>
        <taxon>Arachnida</taxon>
        <taxon>Acari</taxon>
        <taxon>Parasitiformes</taxon>
        <taxon>Ixodida</taxon>
        <taxon>Ixodoidea</taxon>
        <taxon>Ixodidae</taxon>
        <taxon>Rhipicephalinae</taxon>
        <taxon>Rhipicephalus</taxon>
        <taxon>Rhipicephalus</taxon>
    </lineage>
</organism>
<protein>
    <submittedName>
        <fullName evidence="1">Uncharacterized protein</fullName>
    </submittedName>
</protein>
<sequence>MDHCASLSASFVVVGLPDIHVIAHCGPSFCLNSVTERRTSAFPTAVRRSFSVPSLAFFGGRVVRVPEGLLSNFSLSPLFGGHSHAGVTEARLVL</sequence>